<dbReference type="Proteomes" id="UP000593573">
    <property type="component" value="Unassembled WGS sequence"/>
</dbReference>
<dbReference type="OrthoDB" id="1430424at2759"/>
<evidence type="ECO:0000313" key="2">
    <source>
        <dbReference type="EMBL" id="MBA0670259.1"/>
    </source>
</evidence>
<dbReference type="EMBL" id="JABFAB010235913">
    <property type="protein sequence ID" value="MBA0670259.1"/>
    <property type="molecule type" value="Genomic_DNA"/>
</dbReference>
<dbReference type="AlphaFoldDB" id="A0A7J8W6J2"/>
<feature type="coiled-coil region" evidence="1">
    <location>
        <begin position="61"/>
        <end position="135"/>
    </location>
</feature>
<protein>
    <submittedName>
        <fullName evidence="2">Uncharacterized protein</fullName>
    </submittedName>
</protein>
<organism evidence="2 3">
    <name type="scientific">Gossypium klotzschianum</name>
    <dbReference type="NCBI Taxonomy" id="34286"/>
    <lineage>
        <taxon>Eukaryota</taxon>
        <taxon>Viridiplantae</taxon>
        <taxon>Streptophyta</taxon>
        <taxon>Embryophyta</taxon>
        <taxon>Tracheophyta</taxon>
        <taxon>Spermatophyta</taxon>
        <taxon>Magnoliopsida</taxon>
        <taxon>eudicotyledons</taxon>
        <taxon>Gunneridae</taxon>
        <taxon>Pentapetalae</taxon>
        <taxon>rosids</taxon>
        <taxon>malvids</taxon>
        <taxon>Malvales</taxon>
        <taxon>Malvaceae</taxon>
        <taxon>Malvoideae</taxon>
        <taxon>Gossypium</taxon>
    </lineage>
</organism>
<name>A0A7J8W6J2_9ROSI</name>
<evidence type="ECO:0000313" key="3">
    <source>
        <dbReference type="Proteomes" id="UP000593573"/>
    </source>
</evidence>
<keyword evidence="1" id="KW-0175">Coiled coil</keyword>
<comment type="caution">
    <text evidence="2">The sequence shown here is derived from an EMBL/GenBank/DDBJ whole genome shotgun (WGS) entry which is preliminary data.</text>
</comment>
<sequence>MTTSEYDWWWGKRVNDNAPMPSPENTRPIEEHLQVISSELEKKYRIVARRKDAARIRCRHLLESRNKKVGLKARVAELEKSLRQYRSRNSAIELKTSLNKIEELKRKIEELDTLLQNYELRVELLETNNEYWKEQFQRSQGQIRDRDHVMGEAVTQIREVADHLQTLAV</sequence>
<evidence type="ECO:0000256" key="1">
    <source>
        <dbReference type="SAM" id="Coils"/>
    </source>
</evidence>
<keyword evidence="3" id="KW-1185">Reference proteome</keyword>
<gene>
    <name evidence="2" type="ORF">Goklo_029211</name>
</gene>
<reference evidence="2 3" key="1">
    <citation type="journal article" date="2019" name="Genome Biol. Evol.">
        <title>Insights into the evolution of the New World diploid cottons (Gossypium, subgenus Houzingenia) based on genome sequencing.</title>
        <authorList>
            <person name="Grover C.E."/>
            <person name="Arick M.A. 2nd"/>
            <person name="Thrash A."/>
            <person name="Conover J.L."/>
            <person name="Sanders W.S."/>
            <person name="Peterson D.G."/>
            <person name="Frelichowski J.E."/>
            <person name="Scheffler J.A."/>
            <person name="Scheffler B.E."/>
            <person name="Wendel J.F."/>
        </authorList>
    </citation>
    <scope>NUCLEOTIDE SEQUENCE [LARGE SCALE GENOMIC DNA]</scope>
    <source>
        <strain evidence="2">57</strain>
        <tissue evidence="2">Leaf</tissue>
    </source>
</reference>
<accession>A0A7J8W6J2</accession>
<proteinExistence type="predicted"/>